<evidence type="ECO:0000256" key="6">
    <source>
        <dbReference type="ARBA" id="ARBA00022960"/>
    </source>
</evidence>
<dbReference type="GO" id="GO:0009252">
    <property type="term" value="P:peptidoglycan biosynthetic process"/>
    <property type="evidence" value="ECO:0007669"/>
    <property type="project" value="UniProtKB-KW"/>
</dbReference>
<evidence type="ECO:0000313" key="18">
    <source>
        <dbReference type="EMBL" id="QSB06775.1"/>
    </source>
</evidence>
<dbReference type="Pfam" id="PF00275">
    <property type="entry name" value="EPSP_synthase"/>
    <property type="match status" value="1"/>
</dbReference>
<dbReference type="InterPro" id="IPR001986">
    <property type="entry name" value="Enolpyruvate_Tfrase_dom"/>
</dbReference>
<dbReference type="GO" id="GO:0008760">
    <property type="term" value="F:UDP-N-acetylglucosamine 1-carboxyvinyltransferase activity"/>
    <property type="evidence" value="ECO:0007669"/>
    <property type="project" value="UniProtKB-EC"/>
</dbReference>
<evidence type="ECO:0000256" key="15">
    <source>
        <dbReference type="ARBA" id="ARBA00042842"/>
    </source>
</evidence>
<comment type="catalytic activity">
    <reaction evidence="16">
        <text>phosphoenolpyruvate + UDP-N-acetyl-alpha-D-glucosamine = UDP-N-acetyl-3-O-(1-carboxyvinyl)-alpha-D-glucosamine + phosphate</text>
        <dbReference type="Rhea" id="RHEA:18681"/>
        <dbReference type="ChEBI" id="CHEBI:43474"/>
        <dbReference type="ChEBI" id="CHEBI:57705"/>
        <dbReference type="ChEBI" id="CHEBI:58702"/>
        <dbReference type="ChEBI" id="CHEBI:68483"/>
        <dbReference type="EC" id="2.5.1.7"/>
    </reaction>
</comment>
<evidence type="ECO:0000256" key="13">
    <source>
        <dbReference type="ARBA" id="ARBA00039754"/>
    </source>
</evidence>
<accession>A0A895XTX2</accession>
<keyword evidence="7" id="KW-0573">Peptidoglycan synthesis</keyword>
<keyword evidence="19" id="KW-1185">Reference proteome</keyword>
<dbReference type="Gene3D" id="1.10.260.40">
    <property type="entry name" value="lambda repressor-like DNA-binding domains"/>
    <property type="match status" value="1"/>
</dbReference>
<evidence type="ECO:0000256" key="3">
    <source>
        <dbReference type="ARBA" id="ARBA00022490"/>
    </source>
</evidence>
<dbReference type="SMART" id="SM00530">
    <property type="entry name" value="HTH_XRE"/>
    <property type="match status" value="1"/>
</dbReference>
<comment type="subcellular location">
    <subcellularLocation>
        <location evidence="1">Cytoplasm</location>
    </subcellularLocation>
</comment>
<keyword evidence="9" id="KW-0961">Cell wall biogenesis/degradation</keyword>
<dbReference type="PROSITE" id="PS50943">
    <property type="entry name" value="HTH_CROC1"/>
    <property type="match status" value="1"/>
</dbReference>
<dbReference type="AlphaFoldDB" id="A0A895XTX2"/>
<dbReference type="CDD" id="cd00093">
    <property type="entry name" value="HTH_XRE"/>
    <property type="match status" value="1"/>
</dbReference>
<keyword evidence="8" id="KW-0131">Cell cycle</keyword>
<evidence type="ECO:0000256" key="2">
    <source>
        <dbReference type="ARBA" id="ARBA00004752"/>
    </source>
</evidence>
<keyword evidence="3" id="KW-0963">Cytoplasm</keyword>
<reference evidence="18" key="1">
    <citation type="submission" date="2021-02" db="EMBL/GenBank/DDBJ databases">
        <title>Natronoglycomyces albus gen. nov., sp. nov, a haloalkaliphilic actinobacterium from a soda solonchak soil.</title>
        <authorList>
            <person name="Sorokin D.Y."/>
            <person name="Khijniak T.V."/>
            <person name="Zakharycheva A.P."/>
            <person name="Boueva O.V."/>
            <person name="Ariskina E.V."/>
            <person name="Hahnke R.L."/>
            <person name="Bunk B."/>
            <person name="Sproer C."/>
            <person name="Schumann P."/>
            <person name="Evtushenko L.I."/>
            <person name="Kublanov I.V."/>
        </authorList>
    </citation>
    <scope>NUCLEOTIDE SEQUENCE</scope>
    <source>
        <strain evidence="18">DSM 106290</strain>
    </source>
</reference>
<organism evidence="18 19">
    <name type="scientific">Natronoglycomyces albus</name>
    <dbReference type="NCBI Taxonomy" id="2811108"/>
    <lineage>
        <taxon>Bacteria</taxon>
        <taxon>Bacillati</taxon>
        <taxon>Actinomycetota</taxon>
        <taxon>Actinomycetes</taxon>
        <taxon>Glycomycetales</taxon>
        <taxon>Glycomycetaceae</taxon>
        <taxon>Natronoglycomyces</taxon>
    </lineage>
</organism>
<comment type="similarity">
    <text evidence="11">Belongs to the EPSP synthase family. MurA subfamily.</text>
</comment>
<dbReference type="InterPro" id="IPR001387">
    <property type="entry name" value="Cro/C1-type_HTH"/>
</dbReference>
<sequence>MDTYAGGPERFRTQIGSLIRTARRGQGMESAQLAKRAGVPMSVLEHIEQGAIALDPDVISRVSAALEAEASAPSSPTPVHLRVHGGVTLSGSIDVKTSKNAGVSLLCASLLTSGTTTLRRVARIDEVNRILEVLASMGVQYRWLGDNGDLEITPPAKLDLSNINAEAARRTRSIIMFLGPLLHDHPQFDLPFAGGCNLGTRSVEPHLSVLRPFGLEVETSHGTYHASVSDGTVAPRKIVLTERGDTVTENAIMAAARCPGETTLINASPNYMVQDLCFFLEKLGVSIEGIGTTTLIVHGQPEIDADVDYALSEDPIEAMSLITAGIVTESEISVCRVPIEFLEIELALLEEMGLDYRRSEEYPAENGRTRLADITLYPSTLVARADKIHPMPFPGLNIDNLPFFALIAACAEGSTLVHDWVYENRAIYLAELNRLGADVSLMDPHRVLVEGPTRWSGAEIVCPPALRPAVVLLLAMLRAKGTSVLRHVNVIHRGYEQLAERLGKLGAKIEVFRGD</sequence>
<comment type="pathway">
    <text evidence="2">Cell wall biogenesis; peptidoglycan biosynthesis.</text>
</comment>
<keyword evidence="4" id="KW-0132">Cell division</keyword>
<dbReference type="EMBL" id="CP070496">
    <property type="protein sequence ID" value="QSB06775.1"/>
    <property type="molecule type" value="Genomic_DNA"/>
</dbReference>
<dbReference type="PANTHER" id="PTHR43783">
    <property type="entry name" value="UDP-N-ACETYLGLUCOSAMINE 1-CARBOXYVINYLTRANSFERASE"/>
    <property type="match status" value="1"/>
</dbReference>
<dbReference type="Pfam" id="PF13560">
    <property type="entry name" value="HTH_31"/>
    <property type="match status" value="1"/>
</dbReference>
<evidence type="ECO:0000259" key="17">
    <source>
        <dbReference type="PROSITE" id="PS50943"/>
    </source>
</evidence>
<dbReference type="InterPro" id="IPR050068">
    <property type="entry name" value="MurA_subfamily"/>
</dbReference>
<dbReference type="GO" id="GO:0005737">
    <property type="term" value="C:cytoplasm"/>
    <property type="evidence" value="ECO:0007669"/>
    <property type="project" value="UniProtKB-SubCell"/>
</dbReference>
<evidence type="ECO:0000256" key="11">
    <source>
        <dbReference type="ARBA" id="ARBA00038367"/>
    </source>
</evidence>
<protein>
    <recommendedName>
        <fullName evidence="13">UDP-N-acetylglucosamine 1-carboxyvinyltransferase</fullName>
        <ecNumber evidence="12">2.5.1.7</ecNumber>
    </recommendedName>
    <alternativeName>
        <fullName evidence="14">Enoylpyruvate transferase</fullName>
    </alternativeName>
    <alternativeName>
        <fullName evidence="15">UDP-N-acetylglucosamine enolpyruvyl transferase</fullName>
    </alternativeName>
</protein>
<evidence type="ECO:0000256" key="7">
    <source>
        <dbReference type="ARBA" id="ARBA00022984"/>
    </source>
</evidence>
<evidence type="ECO:0000256" key="16">
    <source>
        <dbReference type="ARBA" id="ARBA00047527"/>
    </source>
</evidence>
<dbReference type="InterPro" id="IPR013792">
    <property type="entry name" value="RNA3'P_cycl/enolpyr_Trfase_a/b"/>
</dbReference>
<dbReference type="KEGG" id="nav:JQS30_07770"/>
<evidence type="ECO:0000313" key="19">
    <source>
        <dbReference type="Proteomes" id="UP000662939"/>
    </source>
</evidence>
<dbReference type="GO" id="GO:0051301">
    <property type="term" value="P:cell division"/>
    <property type="evidence" value="ECO:0007669"/>
    <property type="project" value="UniProtKB-KW"/>
</dbReference>
<dbReference type="InterPro" id="IPR036968">
    <property type="entry name" value="Enolpyruvate_Tfrase_sf"/>
</dbReference>
<evidence type="ECO:0000256" key="4">
    <source>
        <dbReference type="ARBA" id="ARBA00022618"/>
    </source>
</evidence>
<comment type="function">
    <text evidence="10">Cell wall formation. Adds enolpyruvyl to UDP-N-acetylglucosamine.</text>
</comment>
<keyword evidence="6" id="KW-0133">Cell shape</keyword>
<dbReference type="GO" id="GO:0003677">
    <property type="term" value="F:DNA binding"/>
    <property type="evidence" value="ECO:0007669"/>
    <property type="project" value="InterPro"/>
</dbReference>
<evidence type="ECO:0000256" key="10">
    <source>
        <dbReference type="ARBA" id="ARBA00037534"/>
    </source>
</evidence>
<gene>
    <name evidence="18" type="ORF">JQS30_07770</name>
</gene>
<dbReference type="NCBIfam" id="NF006873">
    <property type="entry name" value="PRK09369.1"/>
    <property type="match status" value="1"/>
</dbReference>
<dbReference type="GO" id="GO:0071555">
    <property type="term" value="P:cell wall organization"/>
    <property type="evidence" value="ECO:0007669"/>
    <property type="project" value="UniProtKB-KW"/>
</dbReference>
<evidence type="ECO:0000256" key="1">
    <source>
        <dbReference type="ARBA" id="ARBA00004496"/>
    </source>
</evidence>
<feature type="domain" description="HTH cro/C1-type" evidence="17">
    <location>
        <begin position="19"/>
        <end position="73"/>
    </location>
</feature>
<evidence type="ECO:0000256" key="14">
    <source>
        <dbReference type="ARBA" id="ARBA00042443"/>
    </source>
</evidence>
<dbReference type="SUPFAM" id="SSF55205">
    <property type="entry name" value="EPT/RTPC-like"/>
    <property type="match status" value="1"/>
</dbReference>
<name>A0A895XTX2_9ACTN</name>
<evidence type="ECO:0000256" key="12">
    <source>
        <dbReference type="ARBA" id="ARBA00039108"/>
    </source>
</evidence>
<evidence type="ECO:0000256" key="9">
    <source>
        <dbReference type="ARBA" id="ARBA00023316"/>
    </source>
</evidence>
<dbReference type="PANTHER" id="PTHR43783:SF1">
    <property type="entry name" value="UDP-N-ACETYLGLUCOSAMINE 1-CARBOXYVINYLTRANSFERASE"/>
    <property type="match status" value="1"/>
</dbReference>
<dbReference type="Proteomes" id="UP000662939">
    <property type="component" value="Chromosome"/>
</dbReference>
<dbReference type="EC" id="2.5.1.7" evidence="12"/>
<dbReference type="GO" id="GO:0008360">
    <property type="term" value="P:regulation of cell shape"/>
    <property type="evidence" value="ECO:0007669"/>
    <property type="project" value="UniProtKB-KW"/>
</dbReference>
<dbReference type="InterPro" id="IPR010982">
    <property type="entry name" value="Lambda_DNA-bd_dom_sf"/>
</dbReference>
<keyword evidence="5 18" id="KW-0808">Transferase</keyword>
<dbReference type="Gene3D" id="3.65.10.10">
    <property type="entry name" value="Enolpyruvate transferase domain"/>
    <property type="match status" value="2"/>
</dbReference>
<dbReference type="RefSeq" id="WP_213172784.1">
    <property type="nucleotide sequence ID" value="NZ_CP070496.1"/>
</dbReference>
<proteinExistence type="inferred from homology"/>
<evidence type="ECO:0000256" key="5">
    <source>
        <dbReference type="ARBA" id="ARBA00022679"/>
    </source>
</evidence>
<dbReference type="SUPFAM" id="SSF47413">
    <property type="entry name" value="lambda repressor-like DNA-binding domains"/>
    <property type="match status" value="1"/>
</dbReference>
<evidence type="ECO:0000256" key="8">
    <source>
        <dbReference type="ARBA" id="ARBA00023306"/>
    </source>
</evidence>